<gene>
    <name evidence="6" type="ORF">EDC91_1478</name>
</gene>
<evidence type="ECO:0000259" key="5">
    <source>
        <dbReference type="Pfam" id="PF13657"/>
    </source>
</evidence>
<evidence type="ECO:0000259" key="4">
    <source>
        <dbReference type="Pfam" id="PF07804"/>
    </source>
</evidence>
<feature type="domain" description="HipA N-terminal subdomain 1" evidence="5">
    <location>
        <begin position="16"/>
        <end position="108"/>
    </location>
</feature>
<comment type="similarity">
    <text evidence="1">Belongs to the HipA Ser/Thr kinase family.</text>
</comment>
<dbReference type="GO" id="GO:0005829">
    <property type="term" value="C:cytosol"/>
    <property type="evidence" value="ECO:0007669"/>
    <property type="project" value="TreeGrafter"/>
</dbReference>
<dbReference type="InterPro" id="IPR017508">
    <property type="entry name" value="HipA_N1"/>
</dbReference>
<evidence type="ECO:0000256" key="1">
    <source>
        <dbReference type="ARBA" id="ARBA00010164"/>
    </source>
</evidence>
<dbReference type="PANTHER" id="PTHR37419:SF1">
    <property type="entry name" value="SERINE_THREONINE-PROTEIN KINASE TOXIN HIPA"/>
    <property type="match status" value="1"/>
</dbReference>
<dbReference type="RefSeq" id="WP_165900185.1">
    <property type="nucleotide sequence ID" value="NZ_SLWF01000047.1"/>
</dbReference>
<evidence type="ECO:0000256" key="2">
    <source>
        <dbReference type="ARBA" id="ARBA00022679"/>
    </source>
</evidence>
<evidence type="ECO:0000313" key="7">
    <source>
        <dbReference type="Proteomes" id="UP000294832"/>
    </source>
</evidence>
<evidence type="ECO:0000256" key="3">
    <source>
        <dbReference type="ARBA" id="ARBA00022777"/>
    </source>
</evidence>
<comment type="caution">
    <text evidence="6">The sequence shown here is derived from an EMBL/GenBank/DDBJ whole genome shotgun (WGS) entry which is preliminary data.</text>
</comment>
<dbReference type="InterPro" id="IPR012893">
    <property type="entry name" value="HipA-like_C"/>
</dbReference>
<dbReference type="Pfam" id="PF07804">
    <property type="entry name" value="HipA_C"/>
    <property type="match status" value="1"/>
</dbReference>
<dbReference type="AlphaFoldDB" id="A0A4R2F1C5"/>
<feature type="domain" description="HipA-like C-terminal" evidence="4">
    <location>
        <begin position="151"/>
        <end position="412"/>
    </location>
</feature>
<evidence type="ECO:0000313" key="6">
    <source>
        <dbReference type="EMBL" id="TCN77352.1"/>
    </source>
</evidence>
<dbReference type="NCBIfam" id="TIGR03071">
    <property type="entry name" value="couple_hipA"/>
    <property type="match status" value="1"/>
</dbReference>
<proteinExistence type="inferred from homology"/>
<accession>A0A4R2F1C5</accession>
<sequence length="465" mass="52650">MDNGSNTLSLDAFIGQSTKVGTLWVKRDDVLTLHFEYDEKWMETGFPLSPHLPFGQQITSSTIKNYLENLFPEGRGFEMMLENTTISRHNIFALTEKVGHDTAGAIEFRPTGAQLTPTNYRVISDAELNSRVEQLVNFNRSIADWDGKTRLSVAGVQDKLNLLYMNGQYGVGDGSLSSNVIVKFETGKSPCIVVNEYFTTTLAKYADLQVPKVSIANFGNYRGLVVSRFDRKVVSNTEVVKRHIIDGCQMCNLPSAYKYERNFGDGVDVQQIRDGVSFRKLLDLDVKDKAIYQEFLLRWTIFNVLVNNYDAHGKNISFAVSKSGYSLMPFYDLVNIQALSDERHRRNENMSEYVPQIDPSLSFAMSFGDYEQGSIGIFNPPIGEYAWAMLSEEFEMSLPRMKNIMLQIAEAVEYGSNYTAKAMLAREDLSEQEKEHITYCRDLVNNNCIAMKEAATKIVSMKVLF</sequence>
<keyword evidence="2" id="KW-0808">Transferase</keyword>
<dbReference type="Proteomes" id="UP000294832">
    <property type="component" value="Unassembled WGS sequence"/>
</dbReference>
<dbReference type="InterPro" id="IPR052028">
    <property type="entry name" value="HipA_Ser/Thr_kinase"/>
</dbReference>
<dbReference type="PANTHER" id="PTHR37419">
    <property type="entry name" value="SERINE/THREONINE-PROTEIN KINASE TOXIN HIPA"/>
    <property type="match status" value="1"/>
</dbReference>
<name>A0A4R2F1C5_9GAMM</name>
<organism evidence="6 7">
    <name type="scientific">Shewanella fodinae</name>
    <dbReference type="NCBI Taxonomy" id="552357"/>
    <lineage>
        <taxon>Bacteria</taxon>
        <taxon>Pseudomonadati</taxon>
        <taxon>Pseudomonadota</taxon>
        <taxon>Gammaproteobacteria</taxon>
        <taxon>Alteromonadales</taxon>
        <taxon>Shewanellaceae</taxon>
        <taxon>Shewanella</taxon>
    </lineage>
</organism>
<keyword evidence="7" id="KW-1185">Reference proteome</keyword>
<keyword evidence="3 6" id="KW-0418">Kinase</keyword>
<protein>
    <submittedName>
        <fullName evidence="6">Serine/threonine-protein kinase HipA</fullName>
    </submittedName>
</protein>
<dbReference type="EMBL" id="SLWF01000047">
    <property type="protein sequence ID" value="TCN77352.1"/>
    <property type="molecule type" value="Genomic_DNA"/>
</dbReference>
<reference evidence="6 7" key="1">
    <citation type="submission" date="2019-03" db="EMBL/GenBank/DDBJ databases">
        <title>Freshwater and sediment microbial communities from various areas in North America, analyzing microbe dynamics in response to fracking.</title>
        <authorList>
            <person name="Lamendella R."/>
        </authorList>
    </citation>
    <scope>NUCLEOTIDE SEQUENCE [LARGE SCALE GENOMIC DNA]</scope>
    <source>
        <strain evidence="6 7">74A</strain>
    </source>
</reference>
<dbReference type="Pfam" id="PF13657">
    <property type="entry name" value="Couple_hipA"/>
    <property type="match status" value="1"/>
</dbReference>
<dbReference type="GO" id="GO:0004674">
    <property type="term" value="F:protein serine/threonine kinase activity"/>
    <property type="evidence" value="ECO:0007669"/>
    <property type="project" value="TreeGrafter"/>
</dbReference>